<feature type="region of interest" description="Disordered" evidence="1">
    <location>
        <begin position="149"/>
        <end position="187"/>
    </location>
</feature>
<accession>A0AA49JCL8</accession>
<organism evidence="2">
    <name type="scientific">Marivirga arenosa</name>
    <dbReference type="NCBI Taxonomy" id="3059076"/>
    <lineage>
        <taxon>Bacteria</taxon>
        <taxon>Pseudomonadati</taxon>
        <taxon>Bacteroidota</taxon>
        <taxon>Cytophagia</taxon>
        <taxon>Cytophagales</taxon>
        <taxon>Marivirgaceae</taxon>
        <taxon>Marivirga</taxon>
    </lineage>
</organism>
<name>A0AA49JCL8_9BACT</name>
<feature type="compositionally biased region" description="Basic residues" evidence="1">
    <location>
        <begin position="149"/>
        <end position="166"/>
    </location>
</feature>
<gene>
    <name evidence="2" type="ORF">QYS47_21450</name>
</gene>
<sequence>MKKIILSLLLVIIVYALQAQKYGAAVGVRLGESSFGISAKQRIVSKFSLEGIADFQSNSYQLTILPKLHLPITGEGFNLYFGAGMHTGKEQELGSNYGYDLVGGVEWKIPAIPVVLGSDVKPSYNINQSNWFDFPVTVSIHYVLSKETKAKRKKVREKRKRRKERKERRQERRENRNELRDKLFNKR</sequence>
<feature type="compositionally biased region" description="Basic and acidic residues" evidence="1">
    <location>
        <begin position="167"/>
        <end position="187"/>
    </location>
</feature>
<evidence type="ECO:0000256" key="1">
    <source>
        <dbReference type="SAM" id="MobiDB-lite"/>
    </source>
</evidence>
<dbReference type="Proteomes" id="UP001232019">
    <property type="component" value="Chromosome"/>
</dbReference>
<dbReference type="RefSeq" id="WP_302124074.1">
    <property type="nucleotide sequence ID" value="NZ_CP129968.2"/>
</dbReference>
<reference evidence="2" key="1">
    <citation type="submission" date="2023-08" db="EMBL/GenBank/DDBJ databases">
        <title>Comparative genomics and taxonomic characterization of three novel marine species of genus Marivirga.</title>
        <authorList>
            <person name="Muhammad N."/>
            <person name="Kim S.-G."/>
        </authorList>
    </citation>
    <scope>NUCLEOTIDE SEQUENCE</scope>
    <source>
        <strain evidence="2">BKB1-2</strain>
    </source>
</reference>
<dbReference type="AlphaFoldDB" id="A0AA49JCL8"/>
<dbReference type="EMBL" id="CP129968">
    <property type="protein sequence ID" value="WKK79826.1"/>
    <property type="molecule type" value="Genomic_DNA"/>
</dbReference>
<evidence type="ECO:0000313" key="2">
    <source>
        <dbReference type="EMBL" id="WKK79826.1"/>
    </source>
</evidence>
<proteinExistence type="predicted"/>
<protein>
    <submittedName>
        <fullName evidence="2">Uncharacterized protein</fullName>
    </submittedName>
</protein>
<dbReference type="KEGG" id="marp:QYS47_21450"/>